<dbReference type="Pfam" id="PF00089">
    <property type="entry name" value="Trypsin"/>
    <property type="match status" value="1"/>
</dbReference>
<keyword evidence="11" id="KW-1185">Reference proteome</keyword>
<feature type="signal peptide" evidence="8">
    <location>
        <begin position="1"/>
        <end position="17"/>
    </location>
</feature>
<keyword evidence="6" id="KW-0865">Zymogen</keyword>
<evidence type="ECO:0000256" key="3">
    <source>
        <dbReference type="ARBA" id="ARBA00022729"/>
    </source>
</evidence>
<evidence type="ECO:0000256" key="2">
    <source>
        <dbReference type="ARBA" id="ARBA00022670"/>
    </source>
</evidence>
<dbReference type="GO" id="GO:0004252">
    <property type="term" value="F:serine-type endopeptidase activity"/>
    <property type="evidence" value="ECO:0007669"/>
    <property type="project" value="InterPro"/>
</dbReference>
<dbReference type="InterPro" id="IPR050430">
    <property type="entry name" value="Peptidase_S1"/>
</dbReference>
<dbReference type="Gene3D" id="2.40.10.10">
    <property type="entry name" value="Trypsin-like serine proteases"/>
    <property type="match status" value="1"/>
</dbReference>
<proteinExistence type="inferred from homology"/>
<comment type="caution">
    <text evidence="10">The sequence shown here is derived from an EMBL/GenBank/DDBJ whole genome shotgun (WGS) entry which is preliminary data.</text>
</comment>
<dbReference type="InterPro" id="IPR043504">
    <property type="entry name" value="Peptidase_S1_PA_chymotrypsin"/>
</dbReference>
<dbReference type="PRINTS" id="PR00722">
    <property type="entry name" value="CHYMOTRYPSIN"/>
</dbReference>
<evidence type="ECO:0000256" key="4">
    <source>
        <dbReference type="ARBA" id="ARBA00022801"/>
    </source>
</evidence>
<reference evidence="10" key="1">
    <citation type="journal article" date="2023" name="Insect Mol. Biol.">
        <title>Genome sequencing provides insights into the evolution of gene families encoding plant cell wall-degrading enzymes in longhorned beetles.</title>
        <authorList>
            <person name="Shin N.R."/>
            <person name="Okamura Y."/>
            <person name="Kirsch R."/>
            <person name="Pauchet Y."/>
        </authorList>
    </citation>
    <scope>NUCLEOTIDE SEQUENCE</scope>
    <source>
        <strain evidence="10">AMC_N1</strain>
    </source>
</reference>
<organism evidence="10 11">
    <name type="scientific">Aromia moschata</name>
    <dbReference type="NCBI Taxonomy" id="1265417"/>
    <lineage>
        <taxon>Eukaryota</taxon>
        <taxon>Metazoa</taxon>
        <taxon>Ecdysozoa</taxon>
        <taxon>Arthropoda</taxon>
        <taxon>Hexapoda</taxon>
        <taxon>Insecta</taxon>
        <taxon>Pterygota</taxon>
        <taxon>Neoptera</taxon>
        <taxon>Endopterygota</taxon>
        <taxon>Coleoptera</taxon>
        <taxon>Polyphaga</taxon>
        <taxon>Cucujiformia</taxon>
        <taxon>Chrysomeloidea</taxon>
        <taxon>Cerambycidae</taxon>
        <taxon>Cerambycinae</taxon>
        <taxon>Callichromatini</taxon>
        <taxon>Aromia</taxon>
    </lineage>
</organism>
<dbReference type="CDD" id="cd00190">
    <property type="entry name" value="Tryp_SPc"/>
    <property type="match status" value="1"/>
</dbReference>
<dbReference type="FunFam" id="2.40.10.10:FF:000077">
    <property type="entry name" value="Predicted protein"/>
    <property type="match status" value="1"/>
</dbReference>
<evidence type="ECO:0000313" key="10">
    <source>
        <dbReference type="EMBL" id="KAJ8955227.1"/>
    </source>
</evidence>
<dbReference type="GO" id="GO:0006508">
    <property type="term" value="P:proteolysis"/>
    <property type="evidence" value="ECO:0007669"/>
    <property type="project" value="UniProtKB-KW"/>
</dbReference>
<dbReference type="SMART" id="SM00020">
    <property type="entry name" value="Tryp_SPc"/>
    <property type="match status" value="1"/>
</dbReference>
<dbReference type="PROSITE" id="PS50240">
    <property type="entry name" value="TRYPSIN_DOM"/>
    <property type="match status" value="1"/>
</dbReference>
<keyword evidence="4" id="KW-0378">Hydrolase</keyword>
<dbReference type="PANTHER" id="PTHR24276:SF91">
    <property type="entry name" value="AT26814P-RELATED"/>
    <property type="match status" value="1"/>
</dbReference>
<dbReference type="InterPro" id="IPR001254">
    <property type="entry name" value="Trypsin_dom"/>
</dbReference>
<keyword evidence="7" id="KW-1015">Disulfide bond</keyword>
<evidence type="ECO:0000256" key="6">
    <source>
        <dbReference type="ARBA" id="ARBA00023145"/>
    </source>
</evidence>
<keyword evidence="3 8" id="KW-0732">Signal</keyword>
<accession>A0AAV8YWV7</accession>
<evidence type="ECO:0000256" key="5">
    <source>
        <dbReference type="ARBA" id="ARBA00022825"/>
    </source>
</evidence>
<dbReference type="InterPro" id="IPR009003">
    <property type="entry name" value="Peptidase_S1_PA"/>
</dbReference>
<keyword evidence="2" id="KW-0645">Protease</keyword>
<name>A0AAV8YWV7_9CUCU</name>
<evidence type="ECO:0000256" key="8">
    <source>
        <dbReference type="SAM" id="SignalP"/>
    </source>
</evidence>
<protein>
    <recommendedName>
        <fullName evidence="9">Peptidase S1 domain-containing protein</fullName>
    </recommendedName>
</protein>
<dbReference type="EMBL" id="JAPWTK010000039">
    <property type="protein sequence ID" value="KAJ8955227.1"/>
    <property type="molecule type" value="Genomic_DNA"/>
</dbReference>
<dbReference type="InterPro" id="IPR001314">
    <property type="entry name" value="Peptidase_S1A"/>
</dbReference>
<feature type="domain" description="Peptidase S1" evidence="9">
    <location>
        <begin position="33"/>
        <end position="257"/>
    </location>
</feature>
<evidence type="ECO:0000313" key="11">
    <source>
        <dbReference type="Proteomes" id="UP001162162"/>
    </source>
</evidence>
<comment type="similarity">
    <text evidence="1">Belongs to the peptidase S1 family.</text>
</comment>
<gene>
    <name evidence="10" type="ORF">NQ318_000253</name>
</gene>
<dbReference type="AlphaFoldDB" id="A0AAV8YWV7"/>
<dbReference type="Proteomes" id="UP001162162">
    <property type="component" value="Unassembled WGS sequence"/>
</dbReference>
<dbReference type="PROSITE" id="PS00134">
    <property type="entry name" value="TRYPSIN_HIS"/>
    <property type="match status" value="1"/>
</dbReference>
<dbReference type="PANTHER" id="PTHR24276">
    <property type="entry name" value="POLYSERASE-RELATED"/>
    <property type="match status" value="1"/>
</dbReference>
<dbReference type="SUPFAM" id="SSF50494">
    <property type="entry name" value="Trypsin-like serine proteases"/>
    <property type="match status" value="1"/>
</dbReference>
<evidence type="ECO:0000256" key="7">
    <source>
        <dbReference type="ARBA" id="ARBA00023157"/>
    </source>
</evidence>
<evidence type="ECO:0000259" key="9">
    <source>
        <dbReference type="PROSITE" id="PS50240"/>
    </source>
</evidence>
<evidence type="ECO:0000256" key="1">
    <source>
        <dbReference type="ARBA" id="ARBA00007664"/>
    </source>
</evidence>
<keyword evidence="5" id="KW-0720">Serine protease</keyword>
<dbReference type="InterPro" id="IPR018114">
    <property type="entry name" value="TRYPSIN_HIS"/>
</dbReference>
<sequence>MMLKVIVIVALLGASLGLPTNSTAPNTAPAPRIVGGHETDIEHNPWMLALLYYRQHFCGAVEIHVQWALTAAHCLHGVEVINLSVRAGSSTKSFGGQLVDVRRIYTHPEYNIRMLDYDFALLELDQPITVQTASPATLPERNSQIYEGQIVVTTGWGLVSGEGALPEILHAVEVPLVSFARCQTAYGNQIITDRMFCAGDMAQGGIAACWGDGGGPVIAEGRLVGLVSWLTLCAEPGMPTVNARVSSVLDWIDFIMSL</sequence>
<feature type="chain" id="PRO_5043888685" description="Peptidase S1 domain-containing protein" evidence="8">
    <location>
        <begin position="18"/>
        <end position="258"/>
    </location>
</feature>